<sequence>MSLTVAHLERIRLDLAYDGSQFHGWAGQPGLRTVEGVLVKALETLFREPLAVTVAGRTDAGVHARGQVVHVDVDSKMLAGMPGRSNREPCEALVRRLNALLARESGEPKGTSDVVVYRARVVLGEFDARFSALRRTYTYRICDEPEYWDPLRRRDVLWVAERLDVPAMNRAAERLLGEHDFISYCKPREGATTVRELQRLDAVRRDNLLEITATADAFCHSMVRTLVGTLLKVGSGSRDEEWPRRRLDERLRNGEVIVAPPHPLTLQSVDYPDNDQLAARAAQTRNVRGQEACGC</sequence>
<dbReference type="Gene3D" id="3.30.70.580">
    <property type="entry name" value="Pseudouridine synthase I, catalytic domain, N-terminal subdomain"/>
    <property type="match status" value="1"/>
</dbReference>
<dbReference type="RefSeq" id="WP_109092982.1">
    <property type="nucleotide sequence ID" value="NZ_JBQDFL010000003.1"/>
</dbReference>
<protein>
    <recommendedName>
        <fullName evidence="4">tRNA pseudouridine synthase A</fullName>
        <ecNumber evidence="4">5.4.99.12</ecNumber>
    </recommendedName>
    <alternativeName>
        <fullName evidence="4">tRNA pseudouridine(38-40) synthase</fullName>
    </alternativeName>
    <alternativeName>
        <fullName evidence="4">tRNA pseudouridylate synthase I</fullName>
    </alternativeName>
    <alternativeName>
        <fullName evidence="4">tRNA-uridine isomerase I</fullName>
    </alternativeName>
</protein>
<evidence type="ECO:0000256" key="5">
    <source>
        <dbReference type="PIRSR" id="PIRSR001430-1"/>
    </source>
</evidence>
<evidence type="ECO:0000313" key="10">
    <source>
        <dbReference type="Proteomes" id="UP000245283"/>
    </source>
</evidence>
<dbReference type="NCBIfam" id="TIGR00071">
    <property type="entry name" value="hisT_truA"/>
    <property type="match status" value="1"/>
</dbReference>
<dbReference type="InterPro" id="IPR020103">
    <property type="entry name" value="PsdUridine_synth_cat_dom_sf"/>
</dbReference>
<comment type="subunit">
    <text evidence="4">Homodimer.</text>
</comment>
<dbReference type="EMBL" id="QETB01000001">
    <property type="protein sequence ID" value="PWF27481.1"/>
    <property type="molecule type" value="Genomic_DNA"/>
</dbReference>
<keyword evidence="3 4" id="KW-0413">Isomerase</keyword>
<gene>
    <name evidence="4" type="primary">truA</name>
    <name evidence="9" type="ORF">DD236_03625</name>
</gene>
<comment type="function">
    <text evidence="4">Formation of pseudouridine at positions 38, 39 and 40 in the anticodon stem and loop of transfer RNAs.</text>
</comment>
<dbReference type="InterPro" id="IPR020097">
    <property type="entry name" value="PsdUridine_synth_TruA_a/b_dom"/>
</dbReference>
<feature type="domain" description="Pseudouridine synthase I TruA alpha/beta" evidence="8">
    <location>
        <begin position="171"/>
        <end position="272"/>
    </location>
</feature>
<dbReference type="GO" id="GO:0031119">
    <property type="term" value="P:tRNA pseudouridine synthesis"/>
    <property type="evidence" value="ECO:0007669"/>
    <property type="project" value="UniProtKB-UniRule"/>
</dbReference>
<evidence type="ECO:0000256" key="7">
    <source>
        <dbReference type="RuleBase" id="RU003792"/>
    </source>
</evidence>
<comment type="similarity">
    <text evidence="1 4 7">Belongs to the tRNA pseudouridine synthase TruA family.</text>
</comment>
<evidence type="ECO:0000259" key="8">
    <source>
        <dbReference type="Pfam" id="PF01416"/>
    </source>
</evidence>
<reference evidence="10" key="1">
    <citation type="submission" date="2018-05" db="EMBL/GenBank/DDBJ databases">
        <authorList>
            <person name="Li Y."/>
        </authorList>
    </citation>
    <scope>NUCLEOTIDE SEQUENCE [LARGE SCALE GENOMIC DNA]</scope>
    <source>
        <strain evidence="10">sk1b4</strain>
    </source>
</reference>
<proteinExistence type="inferred from homology"/>
<accession>A0A2V1KCS7</accession>
<dbReference type="PANTHER" id="PTHR11142">
    <property type="entry name" value="PSEUDOURIDYLATE SYNTHASE"/>
    <property type="match status" value="1"/>
</dbReference>
<evidence type="ECO:0000256" key="6">
    <source>
        <dbReference type="PIRSR" id="PIRSR001430-2"/>
    </source>
</evidence>
<evidence type="ECO:0000313" key="9">
    <source>
        <dbReference type="EMBL" id="PWF27481.1"/>
    </source>
</evidence>
<feature type="active site" description="Nucleophile" evidence="4 5">
    <location>
        <position position="59"/>
    </location>
</feature>
<dbReference type="PANTHER" id="PTHR11142:SF0">
    <property type="entry name" value="TRNA PSEUDOURIDINE SYNTHASE-LIKE 1"/>
    <property type="match status" value="1"/>
</dbReference>
<dbReference type="Pfam" id="PF01416">
    <property type="entry name" value="PseudoU_synth_1"/>
    <property type="match status" value="1"/>
</dbReference>
<name>A0A2V1KCS7_9ACTO</name>
<comment type="caution">
    <text evidence="4">Lacks conserved residue(s) required for the propagation of feature annotation.</text>
</comment>
<dbReference type="CDD" id="cd02570">
    <property type="entry name" value="PseudoU_synth_EcTruA"/>
    <property type="match status" value="1"/>
</dbReference>
<dbReference type="InterPro" id="IPR020095">
    <property type="entry name" value="PsdUridine_synth_TruA_C"/>
</dbReference>
<dbReference type="Proteomes" id="UP000245283">
    <property type="component" value="Unassembled WGS sequence"/>
</dbReference>
<dbReference type="PIRSF" id="PIRSF001430">
    <property type="entry name" value="tRNA_psdUrid_synth"/>
    <property type="match status" value="1"/>
</dbReference>
<dbReference type="InterPro" id="IPR020094">
    <property type="entry name" value="TruA/RsuA/RluB/E/F_N"/>
</dbReference>
<keyword evidence="10" id="KW-1185">Reference proteome</keyword>
<dbReference type="EC" id="5.4.99.12" evidence="4"/>
<evidence type="ECO:0000256" key="1">
    <source>
        <dbReference type="ARBA" id="ARBA00009375"/>
    </source>
</evidence>
<organism evidence="9 10">
    <name type="scientific">Ancrocorticia populi</name>
    <dbReference type="NCBI Taxonomy" id="2175228"/>
    <lineage>
        <taxon>Bacteria</taxon>
        <taxon>Bacillati</taxon>
        <taxon>Actinomycetota</taxon>
        <taxon>Actinomycetes</taxon>
        <taxon>Actinomycetales</taxon>
        <taxon>Actinomycetaceae</taxon>
        <taxon>Ancrocorticia</taxon>
    </lineage>
</organism>
<feature type="binding site" evidence="4 6">
    <location>
        <position position="137"/>
    </location>
    <ligand>
        <name>substrate</name>
    </ligand>
</feature>
<keyword evidence="2 4" id="KW-0819">tRNA processing</keyword>
<dbReference type="Gene3D" id="3.30.70.660">
    <property type="entry name" value="Pseudouridine synthase I, catalytic domain, C-terminal subdomain"/>
    <property type="match status" value="1"/>
</dbReference>
<dbReference type="GO" id="GO:0003723">
    <property type="term" value="F:RNA binding"/>
    <property type="evidence" value="ECO:0007669"/>
    <property type="project" value="InterPro"/>
</dbReference>
<dbReference type="GO" id="GO:0160147">
    <property type="term" value="F:tRNA pseudouridine(38-40) synthase activity"/>
    <property type="evidence" value="ECO:0007669"/>
    <property type="project" value="UniProtKB-EC"/>
</dbReference>
<evidence type="ECO:0000256" key="3">
    <source>
        <dbReference type="ARBA" id="ARBA00023235"/>
    </source>
</evidence>
<evidence type="ECO:0000256" key="2">
    <source>
        <dbReference type="ARBA" id="ARBA00022694"/>
    </source>
</evidence>
<dbReference type="SUPFAM" id="SSF55120">
    <property type="entry name" value="Pseudouridine synthase"/>
    <property type="match status" value="1"/>
</dbReference>
<dbReference type="HAMAP" id="MF_00171">
    <property type="entry name" value="TruA"/>
    <property type="match status" value="1"/>
</dbReference>
<dbReference type="OrthoDB" id="9811823at2"/>
<dbReference type="AlphaFoldDB" id="A0A2V1KCS7"/>
<evidence type="ECO:0000256" key="4">
    <source>
        <dbReference type="HAMAP-Rule" id="MF_00171"/>
    </source>
</evidence>
<dbReference type="InterPro" id="IPR001406">
    <property type="entry name" value="PsdUridine_synth_TruA"/>
</dbReference>
<comment type="caution">
    <text evidence="9">The sequence shown here is derived from an EMBL/GenBank/DDBJ whole genome shotgun (WGS) entry which is preliminary data.</text>
</comment>
<comment type="catalytic activity">
    <reaction evidence="4 7">
        <text>uridine(38/39/40) in tRNA = pseudouridine(38/39/40) in tRNA</text>
        <dbReference type="Rhea" id="RHEA:22376"/>
        <dbReference type="Rhea" id="RHEA-COMP:10085"/>
        <dbReference type="Rhea" id="RHEA-COMP:10087"/>
        <dbReference type="ChEBI" id="CHEBI:65314"/>
        <dbReference type="ChEBI" id="CHEBI:65315"/>
        <dbReference type="EC" id="5.4.99.12"/>
    </reaction>
</comment>